<evidence type="ECO:0000313" key="4">
    <source>
        <dbReference type="EMBL" id="RZS99361.1"/>
    </source>
</evidence>
<sequence length="371" mass="41083">MKNSLLTLIAVFFCIFVGIAQEYGVRNYSKTFRDSDRNNRRVNTRIYYPESTADVKFPVIVLGHGFIMGSDAYENFYEELVPRGYIVAFVNTEGSFFANHRAYAEDMAFIVSAMQSENSNTSSALFGKVANKTALMGHSMGGGAATVAASLVDVETLISFAPALLRFDTLTPASEVTTDAIVFSGSGDGVTPADENHIPIFNNLGSACKYFINIIGGAHCYYANSNWACDFGERSSSGNIQISRTEQQEIIFKYVNSWLDYKLKGDSAALQTFTSDLSSSQRVTYDDNCQEDVVETDEEVVLFPNPASFSVSIENKNLSQELQKIEFYNEQGALMYTSSTKTVNVSSFKKGLYIVKIYQKGKTITKRMIVD</sequence>
<keyword evidence="5" id="KW-1185">Reference proteome</keyword>
<dbReference type="InterPro" id="IPR026444">
    <property type="entry name" value="Secre_tail"/>
</dbReference>
<comment type="caution">
    <text evidence="4">The sequence shown here is derived from an EMBL/GenBank/DDBJ whole genome shotgun (WGS) entry which is preliminary data.</text>
</comment>
<dbReference type="Pfam" id="PF12740">
    <property type="entry name" value="PETase"/>
    <property type="match status" value="1"/>
</dbReference>
<evidence type="ECO:0000313" key="5">
    <source>
        <dbReference type="Proteomes" id="UP000292262"/>
    </source>
</evidence>
<keyword evidence="1" id="KW-0732">Signal</keyword>
<feature type="domain" description="Secretion system C-terminal sorting" evidence="3">
    <location>
        <begin position="302"/>
        <end position="370"/>
    </location>
</feature>
<feature type="domain" description="PET hydrolase/cutinase-like" evidence="2">
    <location>
        <begin position="44"/>
        <end position="226"/>
    </location>
</feature>
<dbReference type="AlphaFoldDB" id="A0A4Q7PFV3"/>
<dbReference type="Pfam" id="PF18962">
    <property type="entry name" value="Por_Secre_tail"/>
    <property type="match status" value="1"/>
</dbReference>
<dbReference type="OrthoDB" id="1466228at2"/>
<evidence type="ECO:0000259" key="3">
    <source>
        <dbReference type="Pfam" id="PF18962"/>
    </source>
</evidence>
<dbReference type="InterPro" id="IPR029058">
    <property type="entry name" value="AB_hydrolase_fold"/>
</dbReference>
<accession>A0A4Q7PFV3</accession>
<dbReference type="Gene3D" id="3.40.50.1820">
    <property type="entry name" value="alpha/beta hydrolase"/>
    <property type="match status" value="1"/>
</dbReference>
<proteinExistence type="predicted"/>
<dbReference type="RefSeq" id="WP_130285207.1">
    <property type="nucleotide sequence ID" value="NZ_SGXE01000001.1"/>
</dbReference>
<dbReference type="Proteomes" id="UP000292262">
    <property type="component" value="Unassembled WGS sequence"/>
</dbReference>
<gene>
    <name evidence="4" type="ORF">EV197_0571</name>
</gene>
<organism evidence="4 5">
    <name type="scientific">Aquimarina brevivitae</name>
    <dbReference type="NCBI Taxonomy" id="323412"/>
    <lineage>
        <taxon>Bacteria</taxon>
        <taxon>Pseudomonadati</taxon>
        <taxon>Bacteroidota</taxon>
        <taxon>Flavobacteriia</taxon>
        <taxon>Flavobacteriales</taxon>
        <taxon>Flavobacteriaceae</taxon>
        <taxon>Aquimarina</taxon>
    </lineage>
</organism>
<dbReference type="PANTHER" id="PTHR33428">
    <property type="entry name" value="CHLOROPHYLLASE-2, CHLOROPLASTIC"/>
    <property type="match status" value="1"/>
</dbReference>
<dbReference type="SUPFAM" id="SSF53474">
    <property type="entry name" value="alpha/beta-Hydrolases"/>
    <property type="match status" value="1"/>
</dbReference>
<dbReference type="NCBIfam" id="TIGR04183">
    <property type="entry name" value="Por_Secre_tail"/>
    <property type="match status" value="1"/>
</dbReference>
<dbReference type="InterPro" id="IPR041127">
    <property type="entry name" value="PET_hydrolase/cutinase-like"/>
</dbReference>
<dbReference type="EMBL" id="SGXE01000001">
    <property type="protein sequence ID" value="RZS99361.1"/>
    <property type="molecule type" value="Genomic_DNA"/>
</dbReference>
<evidence type="ECO:0000259" key="2">
    <source>
        <dbReference type="Pfam" id="PF12740"/>
    </source>
</evidence>
<name>A0A4Q7PFV3_9FLAO</name>
<protein>
    <submittedName>
        <fullName evidence="4">Putative secreted protein (Por secretion system target)</fullName>
    </submittedName>
</protein>
<dbReference type="PANTHER" id="PTHR33428:SF14">
    <property type="entry name" value="CARBOXYLESTERASE TYPE B DOMAIN-CONTAINING PROTEIN"/>
    <property type="match status" value="1"/>
</dbReference>
<reference evidence="4 5" key="1">
    <citation type="submission" date="2019-02" db="EMBL/GenBank/DDBJ databases">
        <title>Genomic Encyclopedia of Type Strains, Phase IV (KMG-IV): sequencing the most valuable type-strain genomes for metagenomic binning, comparative biology and taxonomic classification.</title>
        <authorList>
            <person name="Goeker M."/>
        </authorList>
    </citation>
    <scope>NUCLEOTIDE SEQUENCE [LARGE SCALE GENOMIC DNA]</scope>
    <source>
        <strain evidence="4 5">DSM 17196</strain>
    </source>
</reference>
<evidence type="ECO:0000256" key="1">
    <source>
        <dbReference type="ARBA" id="ARBA00022729"/>
    </source>
</evidence>